<feature type="chain" id="PRO_5035829785" evidence="2">
    <location>
        <begin position="23"/>
        <end position="184"/>
    </location>
</feature>
<reference evidence="3 4" key="1">
    <citation type="journal article" date="2020" name="G3 (Bethesda)">
        <title>Draft Genome of the Common Snapping Turtle, Chelydra serpentina, a Model for Phenotypic Plasticity in Reptiles.</title>
        <authorList>
            <person name="Das D."/>
            <person name="Singh S.K."/>
            <person name="Bierstedt J."/>
            <person name="Erickson A."/>
            <person name="Galli G.L.J."/>
            <person name="Crossley D.A. 2nd"/>
            <person name="Rhen T."/>
        </authorList>
    </citation>
    <scope>NUCLEOTIDE SEQUENCE [LARGE SCALE GENOMIC DNA]</scope>
    <source>
        <strain evidence="3">KW</strain>
    </source>
</reference>
<feature type="region of interest" description="Disordered" evidence="1">
    <location>
        <begin position="133"/>
        <end position="154"/>
    </location>
</feature>
<name>A0A8T1S085_CHESE</name>
<evidence type="ECO:0000313" key="4">
    <source>
        <dbReference type="Proteomes" id="UP000765507"/>
    </source>
</evidence>
<comment type="caution">
    <text evidence="3">The sequence shown here is derived from an EMBL/GenBank/DDBJ whole genome shotgun (WGS) entry which is preliminary data.</text>
</comment>
<dbReference type="OrthoDB" id="9045030at2759"/>
<sequence length="184" mass="19965">MPVSRQMIIISTLVGLLQPVLSALSGALRWQGLQHWFFLLGLRLLAMYFAVSSWESAPQDVACAWSPGQEAETRTFCTSVCYNRYFLAPVLPTWGFSFLIALSHHHHENAVPHRRIPTEGAGGRGVGHMPRAAEHSIGVNPPGRPDPSGVGESNCATKSNMAATVGSLGEPRWCQTQAGWVSTT</sequence>
<dbReference type="Gene3D" id="1.20.1440.80">
    <property type="entry name" value="Gap junction channel protein cysteine-rich domain"/>
    <property type="match status" value="1"/>
</dbReference>
<gene>
    <name evidence="3" type="ORF">G0U57_003180</name>
</gene>
<keyword evidence="2" id="KW-0732">Signal</keyword>
<accession>A0A8T1S085</accession>
<dbReference type="AlphaFoldDB" id="A0A8T1S085"/>
<evidence type="ECO:0000313" key="3">
    <source>
        <dbReference type="EMBL" id="KAG6922240.1"/>
    </source>
</evidence>
<protein>
    <submittedName>
        <fullName evidence="3">Uncharacterized protein</fullName>
    </submittedName>
</protein>
<evidence type="ECO:0000256" key="2">
    <source>
        <dbReference type="SAM" id="SignalP"/>
    </source>
</evidence>
<dbReference type="EMBL" id="JAHGAV010001411">
    <property type="protein sequence ID" value="KAG6922240.1"/>
    <property type="molecule type" value="Genomic_DNA"/>
</dbReference>
<dbReference type="Proteomes" id="UP000765507">
    <property type="component" value="Unassembled WGS sequence"/>
</dbReference>
<evidence type="ECO:0000256" key="1">
    <source>
        <dbReference type="SAM" id="MobiDB-lite"/>
    </source>
</evidence>
<feature type="signal peptide" evidence="2">
    <location>
        <begin position="1"/>
        <end position="22"/>
    </location>
</feature>
<dbReference type="InterPro" id="IPR038359">
    <property type="entry name" value="Connexin_N_sf"/>
</dbReference>
<proteinExistence type="predicted"/>
<keyword evidence="4" id="KW-1185">Reference proteome</keyword>
<organism evidence="3 4">
    <name type="scientific">Chelydra serpentina</name>
    <name type="common">Snapping turtle</name>
    <name type="synonym">Testudo serpentina</name>
    <dbReference type="NCBI Taxonomy" id="8475"/>
    <lineage>
        <taxon>Eukaryota</taxon>
        <taxon>Metazoa</taxon>
        <taxon>Chordata</taxon>
        <taxon>Craniata</taxon>
        <taxon>Vertebrata</taxon>
        <taxon>Euteleostomi</taxon>
        <taxon>Archelosauria</taxon>
        <taxon>Testudinata</taxon>
        <taxon>Testudines</taxon>
        <taxon>Cryptodira</taxon>
        <taxon>Durocryptodira</taxon>
        <taxon>Americhelydia</taxon>
        <taxon>Chelydroidea</taxon>
        <taxon>Chelydridae</taxon>
        <taxon>Chelydra</taxon>
    </lineage>
</organism>